<reference evidence="3 4" key="1">
    <citation type="journal article" date="2012" name="PLoS Pathog.">
        <title>Diverse lifestyles and strategies of plant pathogenesis encoded in the genomes of eighteen Dothideomycetes fungi.</title>
        <authorList>
            <person name="Ohm R.A."/>
            <person name="Feau N."/>
            <person name="Henrissat B."/>
            <person name="Schoch C.L."/>
            <person name="Horwitz B.A."/>
            <person name="Barry K.W."/>
            <person name="Condon B.J."/>
            <person name="Copeland A.C."/>
            <person name="Dhillon B."/>
            <person name="Glaser F."/>
            <person name="Hesse C.N."/>
            <person name="Kosti I."/>
            <person name="LaButti K."/>
            <person name="Lindquist E.A."/>
            <person name="Lucas S."/>
            <person name="Salamov A.A."/>
            <person name="Bradshaw R.E."/>
            <person name="Ciuffetti L."/>
            <person name="Hamelin R.C."/>
            <person name="Kema G.H.J."/>
            <person name="Lawrence C."/>
            <person name="Scott J.A."/>
            <person name="Spatafora J.W."/>
            <person name="Turgeon B.G."/>
            <person name="de Wit P.J.G.M."/>
            <person name="Zhong S."/>
            <person name="Goodwin S.B."/>
            <person name="Grigoriev I.V."/>
        </authorList>
    </citation>
    <scope>NUCLEOTIDE SEQUENCE [LARGE SCALE GENOMIC DNA]</scope>
    <source>
        <strain evidence="4">28A</strain>
    </source>
</reference>
<evidence type="ECO:0000256" key="2">
    <source>
        <dbReference type="SAM" id="Phobius"/>
    </source>
</evidence>
<dbReference type="PANTHER" id="PTHR35179:SF1">
    <property type="entry name" value="INTEGRAL MEMBRANE PROTEIN"/>
    <property type="match status" value="1"/>
</dbReference>
<dbReference type="RefSeq" id="XP_008026866.1">
    <property type="nucleotide sequence ID" value="XM_008028675.1"/>
</dbReference>
<evidence type="ECO:0000256" key="1">
    <source>
        <dbReference type="SAM" id="MobiDB-lite"/>
    </source>
</evidence>
<feature type="compositionally biased region" description="Basic and acidic residues" evidence="1">
    <location>
        <begin position="231"/>
        <end position="242"/>
    </location>
</feature>
<protein>
    <submittedName>
        <fullName evidence="3">Uncharacterized protein</fullName>
    </submittedName>
</protein>
<reference evidence="3 4" key="2">
    <citation type="journal article" date="2013" name="PLoS Genet.">
        <title>Comparative genome structure, secondary metabolite, and effector coding capacity across Cochliobolus pathogens.</title>
        <authorList>
            <person name="Condon B.J."/>
            <person name="Leng Y."/>
            <person name="Wu D."/>
            <person name="Bushley K.E."/>
            <person name="Ohm R.A."/>
            <person name="Otillar R."/>
            <person name="Martin J."/>
            <person name="Schackwitz W."/>
            <person name="Grimwood J."/>
            <person name="MohdZainudin N."/>
            <person name="Xue C."/>
            <person name="Wang R."/>
            <person name="Manning V.A."/>
            <person name="Dhillon B."/>
            <person name="Tu Z.J."/>
            <person name="Steffenson B.J."/>
            <person name="Salamov A."/>
            <person name="Sun H."/>
            <person name="Lowry S."/>
            <person name="LaButti K."/>
            <person name="Han J."/>
            <person name="Copeland A."/>
            <person name="Lindquist E."/>
            <person name="Barry K."/>
            <person name="Schmutz J."/>
            <person name="Baker S.E."/>
            <person name="Ciuffetti L.M."/>
            <person name="Grigoriev I.V."/>
            <person name="Zhong S."/>
            <person name="Turgeon B.G."/>
        </authorList>
    </citation>
    <scope>NUCLEOTIDE SEQUENCE [LARGE SCALE GENOMIC DNA]</scope>
    <source>
        <strain evidence="4">28A</strain>
    </source>
</reference>
<dbReference type="Proteomes" id="UP000016935">
    <property type="component" value="Unassembled WGS sequence"/>
</dbReference>
<dbReference type="AlphaFoldDB" id="R0K8K8"/>
<accession>R0K8K8</accession>
<name>R0K8K8_EXST2</name>
<keyword evidence="4" id="KW-1185">Reference proteome</keyword>
<dbReference type="HOGENOM" id="CLU_991007_0_0_1"/>
<keyword evidence="2" id="KW-1133">Transmembrane helix</keyword>
<sequence>MQDRKKGKRLIIGSAIFITLINISVFFVWIPARLQISEEFIRINDVWDRIEKILYLLFDVYLNWYFIRVVKAELVKNGLTKYNRLVRFNKRMIVVSLLFDVLIIAAMSIPNGMVYPIFHPLAYIAKLNIEMSMAHLIRMIALDERNSNPNVSLFVASALAPDETRPITNLFSEVRMPKRALILSLFSSDPYKFVRQDAQSIEPGNISTRTTTLTDLEFKSLEHNSSTRSGCDNDDRAAHEAGLKGPVLRENIDEEMGISQQGHDVRAPYHLASHSRAKGAE</sequence>
<feature type="transmembrane region" description="Helical" evidence="2">
    <location>
        <begin position="12"/>
        <end position="32"/>
    </location>
</feature>
<evidence type="ECO:0000313" key="4">
    <source>
        <dbReference type="Proteomes" id="UP000016935"/>
    </source>
</evidence>
<dbReference type="PANTHER" id="PTHR35179">
    <property type="entry name" value="PROTEIN CBG02620"/>
    <property type="match status" value="1"/>
</dbReference>
<dbReference type="EMBL" id="KB908703">
    <property type="protein sequence ID" value="EOA84602.1"/>
    <property type="molecule type" value="Genomic_DNA"/>
</dbReference>
<dbReference type="eggNOG" id="ENOG502S67X">
    <property type="taxonomic scope" value="Eukaryota"/>
</dbReference>
<dbReference type="GeneID" id="19402293"/>
<evidence type="ECO:0000313" key="3">
    <source>
        <dbReference type="EMBL" id="EOA84602.1"/>
    </source>
</evidence>
<keyword evidence="2" id="KW-0472">Membrane</keyword>
<dbReference type="OrthoDB" id="3205825at2759"/>
<feature type="region of interest" description="Disordered" evidence="1">
    <location>
        <begin position="262"/>
        <end position="281"/>
    </location>
</feature>
<feature type="region of interest" description="Disordered" evidence="1">
    <location>
        <begin position="223"/>
        <end position="246"/>
    </location>
</feature>
<proteinExistence type="predicted"/>
<organism evidence="3 4">
    <name type="scientific">Exserohilum turcicum (strain 28A)</name>
    <name type="common">Northern leaf blight fungus</name>
    <name type="synonym">Setosphaeria turcica</name>
    <dbReference type="NCBI Taxonomy" id="671987"/>
    <lineage>
        <taxon>Eukaryota</taxon>
        <taxon>Fungi</taxon>
        <taxon>Dikarya</taxon>
        <taxon>Ascomycota</taxon>
        <taxon>Pezizomycotina</taxon>
        <taxon>Dothideomycetes</taxon>
        <taxon>Pleosporomycetidae</taxon>
        <taxon>Pleosporales</taxon>
        <taxon>Pleosporineae</taxon>
        <taxon>Pleosporaceae</taxon>
        <taxon>Exserohilum</taxon>
    </lineage>
</organism>
<feature type="transmembrane region" description="Helical" evidence="2">
    <location>
        <begin position="91"/>
        <end position="109"/>
    </location>
</feature>
<keyword evidence="2" id="KW-0812">Transmembrane</keyword>
<gene>
    <name evidence="3" type="ORF">SETTUDRAFT_20137</name>
</gene>